<sequence>MVKASSGDRSPLLLKSPRRCCRGGEGLSLTSYQGACQVFFAALLWSLGSLLFLKFSFSFL</sequence>
<evidence type="ECO:0000256" key="1">
    <source>
        <dbReference type="SAM" id="Phobius"/>
    </source>
</evidence>
<proteinExistence type="predicted"/>
<name>A0A8S5TRG3_9CAUD</name>
<protein>
    <submittedName>
        <fullName evidence="2">Uncharacterized protein</fullName>
    </submittedName>
</protein>
<keyword evidence="1" id="KW-0812">Transmembrane</keyword>
<reference evidence="2" key="1">
    <citation type="journal article" date="2021" name="Proc. Natl. Acad. Sci. U.S.A.">
        <title>A Catalog of Tens of Thousands of Viruses from Human Metagenomes Reveals Hidden Associations with Chronic Diseases.</title>
        <authorList>
            <person name="Tisza M.J."/>
            <person name="Buck C.B."/>
        </authorList>
    </citation>
    <scope>NUCLEOTIDE SEQUENCE</scope>
    <source>
        <strain evidence="2">Ctss15</strain>
    </source>
</reference>
<organism evidence="2">
    <name type="scientific">Siphoviridae sp. ctss15</name>
    <dbReference type="NCBI Taxonomy" id="2825699"/>
    <lineage>
        <taxon>Viruses</taxon>
        <taxon>Duplodnaviria</taxon>
        <taxon>Heunggongvirae</taxon>
        <taxon>Uroviricota</taxon>
        <taxon>Caudoviricetes</taxon>
    </lineage>
</organism>
<keyword evidence="1" id="KW-1133">Transmembrane helix</keyword>
<feature type="transmembrane region" description="Helical" evidence="1">
    <location>
        <begin position="32"/>
        <end position="53"/>
    </location>
</feature>
<accession>A0A8S5TRG3</accession>
<dbReference type="EMBL" id="BK015908">
    <property type="protein sequence ID" value="DAF84759.1"/>
    <property type="molecule type" value="Genomic_DNA"/>
</dbReference>
<evidence type="ECO:0000313" key="2">
    <source>
        <dbReference type="EMBL" id="DAF84759.1"/>
    </source>
</evidence>
<keyword evidence="1" id="KW-0472">Membrane</keyword>